<dbReference type="InterPro" id="IPR028994">
    <property type="entry name" value="Integrin_alpha_N"/>
</dbReference>
<dbReference type="Proteomes" id="UP000501812">
    <property type="component" value="Chromosome"/>
</dbReference>
<protein>
    <submittedName>
        <fullName evidence="1">Uncharacterized protein</fullName>
    </submittedName>
</protein>
<dbReference type="KEGG" id="luo:HHL09_18560"/>
<sequence length="342" mass="38084">MKATLFVLPWLCSSILANPELHPWGDGPAPAPETALATLKAAEMPPAAATVRTREGALVFHGNLLKDGKRRALIATDRATLASMEAGQWILSQTLEIAPAWIPEGKTSWEAGYYGINPPATPFTLRDLDGDGNLDLLIAFDHGGESLGYRIAMNRGGRFELLDLISDQWPPEFRSGLLRVYSSNSRGLALWTIEHYYTWRQGKQEPVFALLEDARIMEKPRWILARYREGKLSDMAFEIAAPCGEDLAWRIRQGKWNEGTELAAPKDFARLRFKQPDEGGQKNGAYFGQFGYVFRKLSGASDASLFVTHPANLQEFHRSKLRDAPVVEGIPEALKMFGPDLE</sequence>
<dbReference type="EMBL" id="CP051774">
    <property type="protein sequence ID" value="QJE97698.1"/>
    <property type="molecule type" value="Genomic_DNA"/>
</dbReference>
<dbReference type="SUPFAM" id="SSF69318">
    <property type="entry name" value="Integrin alpha N-terminal domain"/>
    <property type="match status" value="1"/>
</dbReference>
<keyword evidence="2" id="KW-1185">Reference proteome</keyword>
<gene>
    <name evidence="1" type="ORF">HHL09_18560</name>
</gene>
<reference evidence="1 2" key="1">
    <citation type="submission" date="2020-04" db="EMBL/GenBank/DDBJ databases">
        <title>Luteolibacter sp. G-1-1-1 isolated from soil.</title>
        <authorList>
            <person name="Dahal R.H."/>
        </authorList>
    </citation>
    <scope>NUCLEOTIDE SEQUENCE [LARGE SCALE GENOMIC DNA]</scope>
    <source>
        <strain evidence="1 2">G-1-1-1</strain>
    </source>
</reference>
<evidence type="ECO:0000313" key="1">
    <source>
        <dbReference type="EMBL" id="QJE97698.1"/>
    </source>
</evidence>
<accession>A0A858RML3</accession>
<organism evidence="1 2">
    <name type="scientific">Luteolibacter luteus</name>
    <dbReference type="NCBI Taxonomy" id="2728835"/>
    <lineage>
        <taxon>Bacteria</taxon>
        <taxon>Pseudomonadati</taxon>
        <taxon>Verrucomicrobiota</taxon>
        <taxon>Verrucomicrobiia</taxon>
        <taxon>Verrucomicrobiales</taxon>
        <taxon>Verrucomicrobiaceae</taxon>
        <taxon>Luteolibacter</taxon>
    </lineage>
</organism>
<dbReference type="AlphaFoldDB" id="A0A858RML3"/>
<proteinExistence type="predicted"/>
<dbReference type="RefSeq" id="WP_169456124.1">
    <property type="nucleotide sequence ID" value="NZ_CP051774.1"/>
</dbReference>
<evidence type="ECO:0000313" key="2">
    <source>
        <dbReference type="Proteomes" id="UP000501812"/>
    </source>
</evidence>
<name>A0A858RML3_9BACT</name>